<dbReference type="GO" id="GO:0120147">
    <property type="term" value="F:formylglycine-generating oxidase activity"/>
    <property type="evidence" value="ECO:0007669"/>
    <property type="project" value="TreeGrafter"/>
</dbReference>
<dbReference type="InterPro" id="IPR051043">
    <property type="entry name" value="Sulfatase_Mod_Factor_Kinase"/>
</dbReference>
<reference evidence="2 3" key="1">
    <citation type="submission" date="2011-01" db="EMBL/GenBank/DDBJ databases">
        <title>Complete sequence of chromosome of Streptomyces flavogriseus ATCC 33331.</title>
        <authorList>
            <consortium name="US DOE Joint Genome Institute"/>
            <person name="Lucas S."/>
            <person name="Copeland A."/>
            <person name="Lapidus A."/>
            <person name="Cheng J.-F."/>
            <person name="Goodwin L."/>
            <person name="Pitluck S."/>
            <person name="Davenport K."/>
            <person name="Detter J.C."/>
            <person name="Han C."/>
            <person name="Tapia R."/>
            <person name="Land M."/>
            <person name="Hauser L."/>
            <person name="Kyrpides N."/>
            <person name="Ivanova N."/>
            <person name="Ovchinnikova G."/>
            <person name="Pagani I."/>
            <person name="Brumm P."/>
            <person name="Mead D."/>
            <person name="Woyke T."/>
        </authorList>
    </citation>
    <scope>NUCLEOTIDE SEQUENCE [LARGE SCALE GENOMIC DNA]</scope>
    <source>
        <strain evidence="3">ATCC 33331 / IAF-45CD</strain>
    </source>
</reference>
<dbReference type="Proteomes" id="UP000002066">
    <property type="component" value="Chromosome"/>
</dbReference>
<dbReference type="AlphaFoldDB" id="A0A8D3WJ38"/>
<dbReference type="InterPro" id="IPR042095">
    <property type="entry name" value="SUMF_sf"/>
</dbReference>
<dbReference type="InterPro" id="IPR016187">
    <property type="entry name" value="CTDL_fold"/>
</dbReference>
<dbReference type="SUPFAM" id="SSF56436">
    <property type="entry name" value="C-type lectin-like"/>
    <property type="match status" value="1"/>
</dbReference>
<feature type="domain" description="Sulfatase-modifying factor enzyme-like" evidence="1">
    <location>
        <begin position="9"/>
        <end position="223"/>
    </location>
</feature>
<protein>
    <recommendedName>
        <fullName evidence="1">Sulfatase-modifying factor enzyme-like domain-containing protein</fullName>
    </recommendedName>
</protein>
<dbReference type="InterPro" id="IPR005532">
    <property type="entry name" value="SUMF_dom"/>
</dbReference>
<accession>A0A8D3WJ38</accession>
<dbReference type="PANTHER" id="PTHR23150:SF19">
    <property type="entry name" value="FORMYLGLYCINE-GENERATING ENZYME"/>
    <property type="match status" value="1"/>
</dbReference>
<proteinExistence type="predicted"/>
<dbReference type="KEGG" id="sfa:Sfla_1977"/>
<dbReference type="Pfam" id="PF03781">
    <property type="entry name" value="FGE-sulfatase"/>
    <property type="match status" value="1"/>
</dbReference>
<gene>
    <name evidence="2" type="ordered locus">Sfla_1977</name>
</gene>
<name>A0A8D3WJ38_STRFA</name>
<dbReference type="PANTHER" id="PTHR23150">
    <property type="entry name" value="SULFATASE MODIFYING FACTOR 1, 2"/>
    <property type="match status" value="1"/>
</dbReference>
<evidence type="ECO:0000259" key="1">
    <source>
        <dbReference type="Pfam" id="PF03781"/>
    </source>
</evidence>
<evidence type="ECO:0000313" key="2">
    <source>
        <dbReference type="EMBL" id="ADW03411.1"/>
    </source>
</evidence>
<sequence>MSLLDDETAAGMVRIPAGTVDLRDDRRGARWQEDVEPFQLARLPVTLGQYWALTDTVPDPSLSHALPVTNVSWLDAVDLCNRFSDRIGLTPVYSRDAASGEVVRDPAADGYRLPTEAEWQYACKAGTTGYRYGEIDTIAWYEGNSDGRLHDVGGRRPNAWGLYDMLGNVWEWCWDLYDAEVYGAYRTFRGGGWAEAERGCGATVRRRSHPTFAIDDLGFRMARGGTSAPGGKSRD</sequence>
<dbReference type="Gene3D" id="3.90.1580.10">
    <property type="entry name" value="paralog of FGE (formylglycine-generating enzyme)"/>
    <property type="match status" value="1"/>
</dbReference>
<dbReference type="EMBL" id="CP002475">
    <property type="protein sequence ID" value="ADW03411.1"/>
    <property type="molecule type" value="Genomic_DNA"/>
</dbReference>
<organism evidence="2 3">
    <name type="scientific">Streptomyces pratensis (strain ATCC 33331 / IAF-45CD)</name>
    <dbReference type="NCBI Taxonomy" id="591167"/>
    <lineage>
        <taxon>Bacteria</taxon>
        <taxon>Bacillati</taxon>
        <taxon>Actinomycetota</taxon>
        <taxon>Actinomycetes</taxon>
        <taxon>Kitasatosporales</taxon>
        <taxon>Streptomycetaceae</taxon>
        <taxon>Streptomyces</taxon>
    </lineage>
</organism>
<dbReference type="OrthoDB" id="9768004at2"/>
<evidence type="ECO:0000313" key="3">
    <source>
        <dbReference type="Proteomes" id="UP000002066"/>
    </source>
</evidence>